<accession>K1QN85</accession>
<dbReference type="HOGENOM" id="CLU_2280119_0_0_1"/>
<name>K1QN85_MAGGI</name>
<gene>
    <name evidence="1" type="ORF">CGI_10022987</name>
</gene>
<sequence length="102" mass="11314">MTGGVDTLHIRFGEGVRRIEFSFKKITLTDIGDVHPARGVLSFVVLFGMCLCLYFCRRCRGSPPPPGDIEMNYHHLPLSGEGDGDSVVSDMSDVEFPRPKND</sequence>
<organism evidence="1">
    <name type="scientific">Magallana gigas</name>
    <name type="common">Pacific oyster</name>
    <name type="synonym">Crassostrea gigas</name>
    <dbReference type="NCBI Taxonomy" id="29159"/>
    <lineage>
        <taxon>Eukaryota</taxon>
        <taxon>Metazoa</taxon>
        <taxon>Spiralia</taxon>
        <taxon>Lophotrochozoa</taxon>
        <taxon>Mollusca</taxon>
        <taxon>Bivalvia</taxon>
        <taxon>Autobranchia</taxon>
        <taxon>Pteriomorphia</taxon>
        <taxon>Ostreida</taxon>
        <taxon>Ostreoidea</taxon>
        <taxon>Ostreidae</taxon>
        <taxon>Magallana</taxon>
    </lineage>
</organism>
<reference evidence="1" key="1">
    <citation type="journal article" date="2012" name="Nature">
        <title>The oyster genome reveals stress adaptation and complexity of shell formation.</title>
        <authorList>
            <person name="Zhang G."/>
            <person name="Fang X."/>
            <person name="Guo X."/>
            <person name="Li L."/>
            <person name="Luo R."/>
            <person name="Xu F."/>
            <person name="Yang P."/>
            <person name="Zhang L."/>
            <person name="Wang X."/>
            <person name="Qi H."/>
            <person name="Xiong Z."/>
            <person name="Que H."/>
            <person name="Xie Y."/>
            <person name="Holland P.W."/>
            <person name="Paps J."/>
            <person name="Zhu Y."/>
            <person name="Wu F."/>
            <person name="Chen Y."/>
            <person name="Wang J."/>
            <person name="Peng C."/>
            <person name="Meng J."/>
            <person name="Yang L."/>
            <person name="Liu J."/>
            <person name="Wen B."/>
            <person name="Zhang N."/>
            <person name="Huang Z."/>
            <person name="Zhu Q."/>
            <person name="Feng Y."/>
            <person name="Mount A."/>
            <person name="Hedgecock D."/>
            <person name="Xu Z."/>
            <person name="Liu Y."/>
            <person name="Domazet-Loso T."/>
            <person name="Du Y."/>
            <person name="Sun X."/>
            <person name="Zhang S."/>
            <person name="Liu B."/>
            <person name="Cheng P."/>
            <person name="Jiang X."/>
            <person name="Li J."/>
            <person name="Fan D."/>
            <person name="Wang W."/>
            <person name="Fu W."/>
            <person name="Wang T."/>
            <person name="Wang B."/>
            <person name="Zhang J."/>
            <person name="Peng Z."/>
            <person name="Li Y."/>
            <person name="Li N."/>
            <person name="Wang J."/>
            <person name="Chen M."/>
            <person name="He Y."/>
            <person name="Tan F."/>
            <person name="Song X."/>
            <person name="Zheng Q."/>
            <person name="Huang R."/>
            <person name="Yang H."/>
            <person name="Du X."/>
            <person name="Chen L."/>
            <person name="Yang M."/>
            <person name="Gaffney P.M."/>
            <person name="Wang S."/>
            <person name="Luo L."/>
            <person name="She Z."/>
            <person name="Ming Y."/>
            <person name="Huang W."/>
            <person name="Zhang S."/>
            <person name="Huang B."/>
            <person name="Zhang Y."/>
            <person name="Qu T."/>
            <person name="Ni P."/>
            <person name="Miao G."/>
            <person name="Wang J."/>
            <person name="Wang Q."/>
            <person name="Steinberg C.E."/>
            <person name="Wang H."/>
            <person name="Li N."/>
            <person name="Qian L."/>
            <person name="Zhang G."/>
            <person name="Li Y."/>
            <person name="Yang H."/>
            <person name="Liu X."/>
            <person name="Wang J."/>
            <person name="Yin Y."/>
            <person name="Wang J."/>
        </authorList>
    </citation>
    <scope>NUCLEOTIDE SEQUENCE [LARGE SCALE GENOMIC DNA]</scope>
    <source>
        <strain evidence="1">05x7-T-G4-1.051#20</strain>
    </source>
</reference>
<dbReference type="InParanoid" id="K1QN85"/>
<evidence type="ECO:0000313" key="1">
    <source>
        <dbReference type="EMBL" id="EKC38317.1"/>
    </source>
</evidence>
<dbReference type="EMBL" id="JH819181">
    <property type="protein sequence ID" value="EKC38317.1"/>
    <property type="molecule type" value="Genomic_DNA"/>
</dbReference>
<dbReference type="AlphaFoldDB" id="K1QN85"/>
<protein>
    <submittedName>
        <fullName evidence="1">Uncharacterized protein</fullName>
    </submittedName>
</protein>
<proteinExistence type="predicted"/>